<dbReference type="GO" id="GO:0002229">
    <property type="term" value="P:defense response to oomycetes"/>
    <property type="evidence" value="ECO:0007669"/>
    <property type="project" value="UniProtKB-ARBA"/>
</dbReference>
<dbReference type="InterPro" id="IPR011009">
    <property type="entry name" value="Kinase-like_dom_sf"/>
</dbReference>
<evidence type="ECO:0000256" key="4">
    <source>
        <dbReference type="ARBA" id="ARBA00012513"/>
    </source>
</evidence>
<keyword evidence="24" id="KW-1185">Reference proteome</keyword>
<evidence type="ECO:0000256" key="16">
    <source>
        <dbReference type="ARBA" id="ARBA00023170"/>
    </source>
</evidence>
<evidence type="ECO:0000256" key="7">
    <source>
        <dbReference type="ARBA" id="ARBA00022679"/>
    </source>
</evidence>
<dbReference type="InterPro" id="IPR050528">
    <property type="entry name" value="L-type_Lectin-RKs"/>
</dbReference>
<dbReference type="Proteomes" id="UP001187471">
    <property type="component" value="Unassembled WGS sequence"/>
</dbReference>
<feature type="domain" description="Protein kinase" evidence="21">
    <location>
        <begin position="376"/>
        <end position="656"/>
    </location>
</feature>
<dbReference type="CDD" id="cd06899">
    <property type="entry name" value="lectin_legume_LecRK_Arcelin_ConA"/>
    <property type="match status" value="1"/>
</dbReference>
<evidence type="ECO:0000256" key="18">
    <source>
        <dbReference type="PROSITE-ProRule" id="PRU10141"/>
    </source>
</evidence>
<keyword evidence="17" id="KW-0325">Glycoprotein</keyword>
<dbReference type="FunFam" id="1.10.510.10:FF:000342">
    <property type="entry name" value="L-type lectin-domain containing receptor kinase VIII.1"/>
    <property type="match status" value="1"/>
</dbReference>
<organism evidence="22 24">
    <name type="scientific">Escallonia rubra</name>
    <dbReference type="NCBI Taxonomy" id="112253"/>
    <lineage>
        <taxon>Eukaryota</taxon>
        <taxon>Viridiplantae</taxon>
        <taxon>Streptophyta</taxon>
        <taxon>Embryophyta</taxon>
        <taxon>Tracheophyta</taxon>
        <taxon>Spermatophyta</taxon>
        <taxon>Magnoliopsida</taxon>
        <taxon>eudicotyledons</taxon>
        <taxon>Gunneridae</taxon>
        <taxon>Pentapetalae</taxon>
        <taxon>asterids</taxon>
        <taxon>campanulids</taxon>
        <taxon>Escalloniales</taxon>
        <taxon>Escalloniaceae</taxon>
        <taxon>Escallonia</taxon>
    </lineage>
</organism>
<keyword evidence="13 18" id="KW-0067">ATP-binding</keyword>
<dbReference type="InterPro" id="IPR000719">
    <property type="entry name" value="Prot_kinase_dom"/>
</dbReference>
<evidence type="ECO:0000256" key="15">
    <source>
        <dbReference type="ARBA" id="ARBA00023136"/>
    </source>
</evidence>
<accession>A0AA88RMT3</accession>
<dbReference type="PROSITE" id="PS00107">
    <property type="entry name" value="PROTEIN_KINASE_ATP"/>
    <property type="match status" value="1"/>
</dbReference>
<sequence length="698" mass="77676">MHSSLHFTLFCLLLIITLPPPSLCIPFSPQNNLTLLGDAHFKNNSISLTRTLNCLSPPPSPPPQSLSHTSPSLGAGRAFYVYPIRFLDPSTNTSASFSCHFSFTITPSPSCPFGDGLAFIITSTANSLNPSIGYMGLPQNPPRTQDSFFAVEFDTSFDPNLGDINGNHIGIDVNWVVSVASVDVTSRGVDLKSGKEMTAWIEYTDLDKLIRIWVGYSQVKPSRPVIVTQIDLSKQFKEFMHVGFSASNGQGSAAHIVDRWRFKTFGLLPSTMPMDTIQEDADCLICFPGDSGFGNENRFNNRHKDKRVLELALGFGGLAAFSISVISIGVVICVCMTRRNKKLKRKCNEGQICRFQGNRVPKRLSLTEIRSATKGFNQNRIIGEGASAVVYEASLPSCGPVAVKRFSQVHEAGSLCNPFNTEFGTMVGCLRHKNLVQLQGWCCERNELVLVYEYMPNGSLDKILHRRTNATKFLTWERRLNIILGVSSALTYLHEECERQIIHRDVKTCNIMLDAEFNAKLGDFGLAEVYEHSSRTRDATLPAGTMGYLAPEYVYSGVPTVKTDVYSFGVVVLEVASGRRPVDDDGTVVADWVWELWEKGMLIEAIDPKLIAGFDRREMERMLMVGLSCVHPNYEKRPTMKEAARMLRGEAPLPNLPARKPTVKIRSVLPEGSEEILKFGEDFDDTPWSTPRTHFSKY</sequence>
<feature type="chain" id="PRO_5041851830" description="non-specific serine/threonine protein kinase" evidence="20">
    <location>
        <begin position="25"/>
        <end position="698"/>
    </location>
</feature>
<dbReference type="CDD" id="cd14066">
    <property type="entry name" value="STKc_IRAK"/>
    <property type="match status" value="1"/>
</dbReference>
<keyword evidence="7" id="KW-0808">Transferase</keyword>
<evidence type="ECO:0000256" key="5">
    <source>
        <dbReference type="ARBA" id="ARBA00022475"/>
    </source>
</evidence>
<keyword evidence="10" id="KW-0430">Lectin</keyword>
<comment type="caution">
    <text evidence="22">The sequence shown here is derived from an EMBL/GenBank/DDBJ whole genome shotgun (WGS) entry which is preliminary data.</text>
</comment>
<feature type="binding site" evidence="18">
    <location>
        <position position="404"/>
    </location>
    <ligand>
        <name>ATP</name>
        <dbReference type="ChEBI" id="CHEBI:30616"/>
    </ligand>
</feature>
<dbReference type="Pfam" id="PF00069">
    <property type="entry name" value="Pkinase"/>
    <property type="match status" value="1"/>
</dbReference>
<dbReference type="PANTHER" id="PTHR27007">
    <property type="match status" value="1"/>
</dbReference>
<keyword evidence="11 18" id="KW-0547">Nucleotide-binding</keyword>
<gene>
    <name evidence="22" type="ORF">RJ640_002057</name>
    <name evidence="23" type="ORF">RJ640_002071</name>
</gene>
<name>A0AA88RMT3_9ASTE</name>
<dbReference type="Gene3D" id="3.30.200.20">
    <property type="entry name" value="Phosphorylase Kinase, domain 1"/>
    <property type="match status" value="1"/>
</dbReference>
<evidence type="ECO:0000256" key="11">
    <source>
        <dbReference type="ARBA" id="ARBA00022741"/>
    </source>
</evidence>
<evidence type="ECO:0000256" key="8">
    <source>
        <dbReference type="ARBA" id="ARBA00022692"/>
    </source>
</evidence>
<dbReference type="GO" id="GO:0005886">
    <property type="term" value="C:plasma membrane"/>
    <property type="evidence" value="ECO:0007669"/>
    <property type="project" value="UniProtKB-SubCell"/>
</dbReference>
<dbReference type="SUPFAM" id="SSF56112">
    <property type="entry name" value="Protein kinase-like (PK-like)"/>
    <property type="match status" value="1"/>
</dbReference>
<keyword evidence="9 20" id="KW-0732">Signal</keyword>
<evidence type="ECO:0000313" key="23">
    <source>
        <dbReference type="EMBL" id="KAK2994878.1"/>
    </source>
</evidence>
<dbReference type="InterPro" id="IPR017441">
    <property type="entry name" value="Protein_kinase_ATP_BS"/>
</dbReference>
<evidence type="ECO:0000256" key="10">
    <source>
        <dbReference type="ARBA" id="ARBA00022734"/>
    </source>
</evidence>
<dbReference type="Gene3D" id="2.60.120.200">
    <property type="match status" value="1"/>
</dbReference>
<dbReference type="GO" id="GO:0004674">
    <property type="term" value="F:protein serine/threonine kinase activity"/>
    <property type="evidence" value="ECO:0007669"/>
    <property type="project" value="UniProtKB-KW"/>
</dbReference>
<dbReference type="EMBL" id="JAVXUO010000921">
    <property type="protein sequence ID" value="KAK2988043.1"/>
    <property type="molecule type" value="Genomic_DNA"/>
</dbReference>
<evidence type="ECO:0000256" key="6">
    <source>
        <dbReference type="ARBA" id="ARBA00022527"/>
    </source>
</evidence>
<evidence type="ECO:0000256" key="12">
    <source>
        <dbReference type="ARBA" id="ARBA00022777"/>
    </source>
</evidence>
<evidence type="ECO:0000256" key="20">
    <source>
        <dbReference type="SAM" id="SignalP"/>
    </source>
</evidence>
<feature type="transmembrane region" description="Helical" evidence="19">
    <location>
        <begin position="311"/>
        <end position="336"/>
    </location>
</feature>
<comment type="similarity">
    <text evidence="3">In the C-terminal section; belongs to the protein kinase superfamily. Ser/Thr protein kinase family.</text>
</comment>
<dbReference type="PROSITE" id="PS00108">
    <property type="entry name" value="PROTEIN_KINASE_ST"/>
    <property type="match status" value="1"/>
</dbReference>
<dbReference type="GO" id="GO:0030246">
    <property type="term" value="F:carbohydrate binding"/>
    <property type="evidence" value="ECO:0007669"/>
    <property type="project" value="UniProtKB-KW"/>
</dbReference>
<keyword evidence="8 19" id="KW-0812">Transmembrane</keyword>
<dbReference type="InterPro" id="IPR001220">
    <property type="entry name" value="Legume_lectin_dom"/>
</dbReference>
<dbReference type="FunFam" id="3.30.200.20:FF:000810">
    <property type="entry name" value="L-type lectin-domain containing receptor kinase S.6"/>
    <property type="match status" value="1"/>
</dbReference>
<keyword evidence="12" id="KW-0418">Kinase</keyword>
<dbReference type="EC" id="2.7.11.1" evidence="4"/>
<feature type="signal peptide" evidence="20">
    <location>
        <begin position="1"/>
        <end position="24"/>
    </location>
</feature>
<evidence type="ECO:0000256" key="1">
    <source>
        <dbReference type="ARBA" id="ARBA00004251"/>
    </source>
</evidence>
<keyword evidence="5" id="KW-1003">Cell membrane</keyword>
<evidence type="ECO:0000256" key="3">
    <source>
        <dbReference type="ARBA" id="ARBA00010217"/>
    </source>
</evidence>
<comment type="subcellular location">
    <subcellularLocation>
        <location evidence="1">Cell membrane</location>
        <topology evidence="1">Single-pass type I membrane protein</topology>
    </subcellularLocation>
</comment>
<dbReference type="AlphaFoldDB" id="A0AA88RMT3"/>
<evidence type="ECO:0000313" key="24">
    <source>
        <dbReference type="Proteomes" id="UP001187471"/>
    </source>
</evidence>
<dbReference type="Gene3D" id="1.10.510.10">
    <property type="entry name" value="Transferase(Phosphotransferase) domain 1"/>
    <property type="match status" value="1"/>
</dbReference>
<protein>
    <recommendedName>
        <fullName evidence="4">non-specific serine/threonine protein kinase</fullName>
        <ecNumber evidence="4">2.7.11.1</ecNumber>
    </recommendedName>
</protein>
<dbReference type="PROSITE" id="PS50011">
    <property type="entry name" value="PROTEIN_KINASE_DOM"/>
    <property type="match status" value="1"/>
</dbReference>
<keyword evidence="15 19" id="KW-0472">Membrane</keyword>
<evidence type="ECO:0000313" key="22">
    <source>
        <dbReference type="EMBL" id="KAK2988043.1"/>
    </source>
</evidence>
<reference evidence="22" key="1">
    <citation type="submission" date="2022-12" db="EMBL/GenBank/DDBJ databases">
        <title>Draft genome assemblies for two species of Escallonia (Escalloniales).</title>
        <authorList>
            <person name="Chanderbali A."/>
            <person name="Dervinis C."/>
            <person name="Anghel I."/>
            <person name="Soltis D."/>
            <person name="Soltis P."/>
            <person name="Zapata F."/>
        </authorList>
    </citation>
    <scope>NUCLEOTIDE SEQUENCE</scope>
    <source>
        <strain evidence="22">UCBG92.1500</strain>
        <tissue evidence="22">Leaf</tissue>
    </source>
</reference>
<keyword evidence="14 19" id="KW-1133">Transmembrane helix</keyword>
<evidence type="ECO:0000256" key="14">
    <source>
        <dbReference type="ARBA" id="ARBA00022989"/>
    </source>
</evidence>
<dbReference type="SMART" id="SM00220">
    <property type="entry name" value="S_TKc"/>
    <property type="match status" value="1"/>
</dbReference>
<dbReference type="GO" id="GO:0005524">
    <property type="term" value="F:ATP binding"/>
    <property type="evidence" value="ECO:0007669"/>
    <property type="project" value="UniProtKB-UniRule"/>
</dbReference>
<evidence type="ECO:0000256" key="13">
    <source>
        <dbReference type="ARBA" id="ARBA00022840"/>
    </source>
</evidence>
<comment type="similarity">
    <text evidence="2">In the N-terminal section; belongs to the leguminous lectin family.</text>
</comment>
<dbReference type="EMBL" id="JAVXUO010000164">
    <property type="protein sequence ID" value="KAK2994878.1"/>
    <property type="molecule type" value="Genomic_DNA"/>
</dbReference>
<dbReference type="SUPFAM" id="SSF49899">
    <property type="entry name" value="Concanavalin A-like lectins/glucanases"/>
    <property type="match status" value="1"/>
</dbReference>
<keyword evidence="16" id="KW-0675">Receptor</keyword>
<dbReference type="InterPro" id="IPR008271">
    <property type="entry name" value="Ser/Thr_kinase_AS"/>
</dbReference>
<keyword evidence="6" id="KW-0723">Serine/threonine-protein kinase</keyword>
<evidence type="ECO:0000259" key="21">
    <source>
        <dbReference type="PROSITE" id="PS50011"/>
    </source>
</evidence>
<evidence type="ECO:0000256" key="9">
    <source>
        <dbReference type="ARBA" id="ARBA00022729"/>
    </source>
</evidence>
<proteinExistence type="inferred from homology"/>
<evidence type="ECO:0000256" key="2">
    <source>
        <dbReference type="ARBA" id="ARBA00008536"/>
    </source>
</evidence>
<dbReference type="InterPro" id="IPR013320">
    <property type="entry name" value="ConA-like_dom_sf"/>
</dbReference>
<dbReference type="Pfam" id="PF00139">
    <property type="entry name" value="Lectin_legB"/>
    <property type="match status" value="1"/>
</dbReference>
<evidence type="ECO:0000256" key="19">
    <source>
        <dbReference type="SAM" id="Phobius"/>
    </source>
</evidence>
<evidence type="ECO:0000256" key="17">
    <source>
        <dbReference type="ARBA" id="ARBA00023180"/>
    </source>
</evidence>